<sequence>MDIVPDVMLPKWCCQALKGEEPFSYNPSNQAVTVQSLSLQASVSMLNFLRGQFDKDGASGYFFFYFSEYGTLWSQSEFARSSFSWDFTGFPCGNISISLYNGGLQSFGNSSMTL</sequence>
<comment type="caution">
    <text evidence="1">The sequence shown here is derived from an EMBL/GenBank/DDBJ whole genome shotgun (WGS) entry which is preliminary data.</text>
</comment>
<evidence type="ECO:0000313" key="1">
    <source>
        <dbReference type="EMBL" id="MED6249876.1"/>
    </source>
</evidence>
<evidence type="ECO:0000313" key="2">
    <source>
        <dbReference type="Proteomes" id="UP001345963"/>
    </source>
</evidence>
<protein>
    <submittedName>
        <fullName evidence="1">Uncharacterized protein</fullName>
    </submittedName>
</protein>
<organism evidence="1 2">
    <name type="scientific">Ataeniobius toweri</name>
    <dbReference type="NCBI Taxonomy" id="208326"/>
    <lineage>
        <taxon>Eukaryota</taxon>
        <taxon>Metazoa</taxon>
        <taxon>Chordata</taxon>
        <taxon>Craniata</taxon>
        <taxon>Vertebrata</taxon>
        <taxon>Euteleostomi</taxon>
        <taxon>Actinopterygii</taxon>
        <taxon>Neopterygii</taxon>
        <taxon>Teleostei</taxon>
        <taxon>Neoteleostei</taxon>
        <taxon>Acanthomorphata</taxon>
        <taxon>Ovalentaria</taxon>
        <taxon>Atherinomorphae</taxon>
        <taxon>Cyprinodontiformes</taxon>
        <taxon>Goodeidae</taxon>
        <taxon>Ataeniobius</taxon>
    </lineage>
</organism>
<keyword evidence="2" id="KW-1185">Reference proteome</keyword>
<gene>
    <name evidence="1" type="ORF">ATANTOWER_021050</name>
</gene>
<dbReference type="EMBL" id="JAHUTI010053670">
    <property type="protein sequence ID" value="MED6249876.1"/>
    <property type="molecule type" value="Genomic_DNA"/>
</dbReference>
<accession>A0ABU7BGU0</accession>
<name>A0ABU7BGU0_9TELE</name>
<proteinExistence type="predicted"/>
<reference evidence="1 2" key="1">
    <citation type="submission" date="2021-07" db="EMBL/GenBank/DDBJ databases">
        <authorList>
            <person name="Palmer J.M."/>
        </authorList>
    </citation>
    <scope>NUCLEOTIDE SEQUENCE [LARGE SCALE GENOMIC DNA]</scope>
    <source>
        <strain evidence="1 2">AT_MEX2019</strain>
        <tissue evidence="1">Muscle</tissue>
    </source>
</reference>
<dbReference type="Proteomes" id="UP001345963">
    <property type="component" value="Unassembled WGS sequence"/>
</dbReference>